<evidence type="ECO:0000313" key="3">
    <source>
        <dbReference type="Proteomes" id="UP000075578"/>
    </source>
</evidence>
<dbReference type="Proteomes" id="UP000075578">
    <property type="component" value="Unassembled WGS sequence"/>
</dbReference>
<comment type="caution">
    <text evidence="2">The sequence shown here is derived from an EMBL/GenBank/DDBJ whole genome shotgun (WGS) entry which is preliminary data.</text>
</comment>
<accession>A0A150IVE4</accession>
<feature type="transmembrane region" description="Helical" evidence="1">
    <location>
        <begin position="65"/>
        <end position="85"/>
    </location>
</feature>
<keyword evidence="1" id="KW-1133">Transmembrane helix</keyword>
<evidence type="ECO:0000256" key="1">
    <source>
        <dbReference type="SAM" id="Phobius"/>
    </source>
</evidence>
<protein>
    <submittedName>
        <fullName evidence="2">Uncharacterized protein</fullName>
    </submittedName>
</protein>
<reference evidence="2 3" key="1">
    <citation type="journal article" date="2016" name="ISME J.">
        <title>Chasing the elusive Euryarchaeota class WSA2: genomes reveal a uniquely fastidious methyl-reducing methanogen.</title>
        <authorList>
            <person name="Nobu M.K."/>
            <person name="Narihiro T."/>
            <person name="Kuroda K."/>
            <person name="Mei R."/>
            <person name="Liu W.T."/>
        </authorList>
    </citation>
    <scope>NUCLEOTIDE SEQUENCE [LARGE SCALE GENOMIC DNA]</scope>
    <source>
        <strain evidence="2">U1lsi0528_Bin089</strain>
    </source>
</reference>
<keyword evidence="1" id="KW-0812">Transmembrane</keyword>
<dbReference type="PATRIC" id="fig|1705564.3.peg.1658"/>
<evidence type="ECO:0000313" key="2">
    <source>
        <dbReference type="EMBL" id="KYC48835.1"/>
    </source>
</evidence>
<name>A0A150IVE4_9EURY</name>
<feature type="transmembrane region" description="Helical" evidence="1">
    <location>
        <begin position="37"/>
        <end position="59"/>
    </location>
</feature>
<sequence length="102" mass="11387">MASKEHSDLELINEVKTLIDDVIDKIPQKKDMGMSNLGSLIVFGLGCIIGFEMFIFNLFMTSTVMLSVILLGFFFIIGFLIGTYIEKVDSSTKSSNPLSTYY</sequence>
<keyword evidence="1" id="KW-0472">Membrane</keyword>
<proteinExistence type="predicted"/>
<dbReference type="AlphaFoldDB" id="A0A150IVE4"/>
<organism evidence="2 3">
    <name type="scientific">Candidatus Methanofastidiosum methylothiophilum</name>
    <dbReference type="NCBI Taxonomy" id="1705564"/>
    <lineage>
        <taxon>Archaea</taxon>
        <taxon>Methanobacteriati</taxon>
        <taxon>Methanobacteriota</taxon>
        <taxon>Stenosarchaea group</taxon>
        <taxon>Candidatus Methanofastidiosia</taxon>
        <taxon>Candidatus Methanofastidiosales</taxon>
        <taxon>Candidatus Methanofastidiosaceae</taxon>
        <taxon>Candidatus Methanofastidiosum</taxon>
    </lineage>
</organism>
<gene>
    <name evidence="2" type="ORF">AMQ74_01561</name>
</gene>
<dbReference type="EMBL" id="LNGD01000131">
    <property type="protein sequence ID" value="KYC48835.1"/>
    <property type="molecule type" value="Genomic_DNA"/>
</dbReference>